<reference evidence="2" key="1">
    <citation type="submission" date="2024-03" db="EMBL/GenBank/DDBJ databases">
        <title>WGS assembly of Saponaria officinalis var. Norfolk2.</title>
        <authorList>
            <person name="Jenkins J."/>
            <person name="Shu S."/>
            <person name="Grimwood J."/>
            <person name="Barry K."/>
            <person name="Goodstein D."/>
            <person name="Schmutz J."/>
            <person name="Leebens-Mack J."/>
            <person name="Osbourn A."/>
        </authorList>
    </citation>
    <scope>NUCLEOTIDE SEQUENCE [LARGE SCALE GENOMIC DNA]</scope>
    <source>
        <strain evidence="2">JIC</strain>
    </source>
</reference>
<dbReference type="AlphaFoldDB" id="A0AAW1J842"/>
<proteinExistence type="predicted"/>
<evidence type="ECO:0000256" key="1">
    <source>
        <dbReference type="ARBA" id="ARBA00022679"/>
    </source>
</evidence>
<keyword evidence="1" id="KW-0808">Transferase</keyword>
<dbReference type="PANTHER" id="PTHR31896:SF12">
    <property type="entry name" value="HXXXD-TYPE ACYL-TRANSFERASE FAMILY PROTEIN"/>
    <property type="match status" value="1"/>
</dbReference>
<gene>
    <name evidence="2" type="ORF">RND81_08G143900</name>
</gene>
<comment type="caution">
    <text evidence="2">The sequence shown here is derived from an EMBL/GenBank/DDBJ whole genome shotgun (WGS) entry which is preliminary data.</text>
</comment>
<dbReference type="Gene3D" id="3.30.559.10">
    <property type="entry name" value="Chloramphenicol acetyltransferase-like domain"/>
    <property type="match status" value="2"/>
</dbReference>
<sequence length="455" mass="51412">MNAKVVNHISECFIKPKYDNNESKQPFYLTPMDLLMLCVHYIQKGLLFTKPSVVDGVEFSIEKFIESLKHSLSLTLVHFYPLAGRLVTKVDEEKHESLVFVDCNKGPGARFIHATLDMTISNILSPTDVPLVVQSFFDHGRAVGHDGHTRPLLSVQITELIDGVFIGCSINHALVDGTSYWHFWNLWSEIHRRNTDEDLVCPLPVYDRWFPEGHGPELTLPFTHPDEFVCWFEAPELRERIFHFSIESIAKLKRRANKEADTDKISSFQALSALCWRVIVRANQMSYDEVTNCRLAANNRARLNPPLAQGYFGNCINAVKTSSAVAELHENSLGWTALLLHQTVANHGHEVVQEHVNGWIRSPYVYQLPTLFDSKSVMMGSSPRFNMYGNEFGIGKAVAVRSGYANKFVGKVTAYPGYEEGSSVDLEICLPPDSMIALENDPEFMDVVSPPYKVY</sequence>
<protein>
    <recommendedName>
        <fullName evidence="4">Transferase, Chloramphenicol acetyltransferase-like domain protein</fullName>
    </recommendedName>
</protein>
<accession>A0AAW1J842</accession>
<dbReference type="Proteomes" id="UP001443914">
    <property type="component" value="Unassembled WGS sequence"/>
</dbReference>
<dbReference type="PANTHER" id="PTHR31896">
    <property type="entry name" value="FAMILY REGULATORY PROTEIN, PUTATIVE (AFU_ORTHOLOGUE AFUA_3G14730)-RELATED"/>
    <property type="match status" value="1"/>
</dbReference>
<keyword evidence="3" id="KW-1185">Reference proteome</keyword>
<dbReference type="GO" id="GO:0016740">
    <property type="term" value="F:transferase activity"/>
    <property type="evidence" value="ECO:0007669"/>
    <property type="project" value="UniProtKB-KW"/>
</dbReference>
<organism evidence="2 3">
    <name type="scientific">Saponaria officinalis</name>
    <name type="common">Common soapwort</name>
    <name type="synonym">Lychnis saponaria</name>
    <dbReference type="NCBI Taxonomy" id="3572"/>
    <lineage>
        <taxon>Eukaryota</taxon>
        <taxon>Viridiplantae</taxon>
        <taxon>Streptophyta</taxon>
        <taxon>Embryophyta</taxon>
        <taxon>Tracheophyta</taxon>
        <taxon>Spermatophyta</taxon>
        <taxon>Magnoliopsida</taxon>
        <taxon>eudicotyledons</taxon>
        <taxon>Gunneridae</taxon>
        <taxon>Pentapetalae</taxon>
        <taxon>Caryophyllales</taxon>
        <taxon>Caryophyllaceae</taxon>
        <taxon>Caryophylleae</taxon>
        <taxon>Saponaria</taxon>
    </lineage>
</organism>
<dbReference type="EMBL" id="JBDFQZ010000008">
    <property type="protein sequence ID" value="KAK9698961.1"/>
    <property type="molecule type" value="Genomic_DNA"/>
</dbReference>
<name>A0AAW1J842_SAPOF</name>
<dbReference type="InterPro" id="IPR023213">
    <property type="entry name" value="CAT-like_dom_sf"/>
</dbReference>
<dbReference type="Pfam" id="PF02458">
    <property type="entry name" value="Transferase"/>
    <property type="match status" value="1"/>
</dbReference>
<dbReference type="InterPro" id="IPR051283">
    <property type="entry name" value="Sec_Metabolite_Acyltrans"/>
</dbReference>
<evidence type="ECO:0000313" key="2">
    <source>
        <dbReference type="EMBL" id="KAK9698961.1"/>
    </source>
</evidence>
<evidence type="ECO:0000313" key="3">
    <source>
        <dbReference type="Proteomes" id="UP001443914"/>
    </source>
</evidence>
<evidence type="ECO:0008006" key="4">
    <source>
        <dbReference type="Google" id="ProtNLM"/>
    </source>
</evidence>